<dbReference type="Gene3D" id="2.70.170.10">
    <property type="entry name" value="Neurotransmitter-gated ion-channel ligand-binding domain"/>
    <property type="match status" value="1"/>
</dbReference>
<evidence type="ECO:0000256" key="4">
    <source>
        <dbReference type="ARBA" id="ARBA00023136"/>
    </source>
</evidence>
<keyword evidence="3 5" id="KW-1133">Transmembrane helix</keyword>
<dbReference type="PANTHER" id="PTHR18945">
    <property type="entry name" value="NEUROTRANSMITTER GATED ION CHANNEL"/>
    <property type="match status" value="1"/>
</dbReference>
<accession>A0A210PFL7</accession>
<dbReference type="AlphaFoldDB" id="A0A210PFL7"/>
<evidence type="ECO:0000256" key="3">
    <source>
        <dbReference type="ARBA" id="ARBA00022989"/>
    </source>
</evidence>
<feature type="transmembrane region" description="Helical" evidence="5">
    <location>
        <begin position="329"/>
        <end position="356"/>
    </location>
</feature>
<dbReference type="EMBL" id="NEDP02076734">
    <property type="protein sequence ID" value="OWF35284.1"/>
    <property type="molecule type" value="Genomic_DNA"/>
</dbReference>
<proteinExistence type="predicted"/>
<evidence type="ECO:0000256" key="2">
    <source>
        <dbReference type="ARBA" id="ARBA00022692"/>
    </source>
</evidence>
<dbReference type="InterPro" id="IPR006201">
    <property type="entry name" value="Neur_channel"/>
</dbReference>
<dbReference type="InterPro" id="IPR038050">
    <property type="entry name" value="Neuro_actylchol_rec"/>
</dbReference>
<feature type="domain" description="Neurotransmitter-gated ion-channel transmembrane" evidence="7">
    <location>
        <begin position="242"/>
        <end position="307"/>
    </location>
</feature>
<dbReference type="OrthoDB" id="5975154at2759"/>
<keyword evidence="2 5" id="KW-0812">Transmembrane</keyword>
<evidence type="ECO:0000313" key="9">
    <source>
        <dbReference type="Proteomes" id="UP000242188"/>
    </source>
</evidence>
<dbReference type="Pfam" id="PF02931">
    <property type="entry name" value="Neur_chan_LBD"/>
    <property type="match status" value="1"/>
</dbReference>
<feature type="domain" description="Neurotransmitter-gated ion-channel ligand-binding" evidence="6">
    <location>
        <begin position="45"/>
        <end position="213"/>
    </location>
</feature>
<keyword evidence="4 5" id="KW-0472">Membrane</keyword>
<dbReference type="SUPFAM" id="SSF90112">
    <property type="entry name" value="Neurotransmitter-gated ion-channel transmembrane pore"/>
    <property type="match status" value="1"/>
</dbReference>
<dbReference type="GO" id="GO:0005230">
    <property type="term" value="F:extracellular ligand-gated monoatomic ion channel activity"/>
    <property type="evidence" value="ECO:0007669"/>
    <property type="project" value="InterPro"/>
</dbReference>
<evidence type="ECO:0000256" key="1">
    <source>
        <dbReference type="ARBA" id="ARBA00004141"/>
    </source>
</evidence>
<dbReference type="Pfam" id="PF02932">
    <property type="entry name" value="Neur_chan_memb"/>
    <property type="match status" value="1"/>
</dbReference>
<feature type="transmembrane region" description="Helical" evidence="5">
    <location>
        <begin position="230"/>
        <end position="252"/>
    </location>
</feature>
<keyword evidence="9" id="KW-1185">Reference proteome</keyword>
<dbReference type="Gene3D" id="1.20.58.390">
    <property type="entry name" value="Neurotransmitter-gated ion-channel transmembrane domain"/>
    <property type="match status" value="1"/>
</dbReference>
<reference evidence="8 9" key="1">
    <citation type="journal article" date="2017" name="Nat. Ecol. Evol.">
        <title>Scallop genome provides insights into evolution of bilaterian karyotype and development.</title>
        <authorList>
            <person name="Wang S."/>
            <person name="Zhang J."/>
            <person name="Jiao W."/>
            <person name="Li J."/>
            <person name="Xun X."/>
            <person name="Sun Y."/>
            <person name="Guo X."/>
            <person name="Huan P."/>
            <person name="Dong B."/>
            <person name="Zhang L."/>
            <person name="Hu X."/>
            <person name="Sun X."/>
            <person name="Wang J."/>
            <person name="Zhao C."/>
            <person name="Wang Y."/>
            <person name="Wang D."/>
            <person name="Huang X."/>
            <person name="Wang R."/>
            <person name="Lv J."/>
            <person name="Li Y."/>
            <person name="Zhang Z."/>
            <person name="Liu B."/>
            <person name="Lu W."/>
            <person name="Hui Y."/>
            <person name="Liang J."/>
            <person name="Zhou Z."/>
            <person name="Hou R."/>
            <person name="Li X."/>
            <person name="Liu Y."/>
            <person name="Li H."/>
            <person name="Ning X."/>
            <person name="Lin Y."/>
            <person name="Zhao L."/>
            <person name="Xing Q."/>
            <person name="Dou J."/>
            <person name="Li Y."/>
            <person name="Mao J."/>
            <person name="Guo H."/>
            <person name="Dou H."/>
            <person name="Li T."/>
            <person name="Mu C."/>
            <person name="Jiang W."/>
            <person name="Fu Q."/>
            <person name="Fu X."/>
            <person name="Miao Y."/>
            <person name="Liu J."/>
            <person name="Yu Q."/>
            <person name="Li R."/>
            <person name="Liao H."/>
            <person name="Li X."/>
            <person name="Kong Y."/>
            <person name="Jiang Z."/>
            <person name="Chourrout D."/>
            <person name="Li R."/>
            <person name="Bao Z."/>
        </authorList>
    </citation>
    <scope>NUCLEOTIDE SEQUENCE [LARGE SCALE GENOMIC DNA]</scope>
    <source>
        <strain evidence="8 9">PY_sf001</strain>
    </source>
</reference>
<dbReference type="InterPro" id="IPR006029">
    <property type="entry name" value="Neurotrans-gated_channel_TM"/>
</dbReference>
<feature type="transmembrane region" description="Helical" evidence="5">
    <location>
        <begin position="264"/>
        <end position="284"/>
    </location>
</feature>
<dbReference type="InterPro" id="IPR036734">
    <property type="entry name" value="Neur_chan_lig-bd_sf"/>
</dbReference>
<evidence type="ECO:0000259" key="7">
    <source>
        <dbReference type="Pfam" id="PF02932"/>
    </source>
</evidence>
<organism evidence="8 9">
    <name type="scientific">Mizuhopecten yessoensis</name>
    <name type="common">Japanese scallop</name>
    <name type="synonym">Patinopecten yessoensis</name>
    <dbReference type="NCBI Taxonomy" id="6573"/>
    <lineage>
        <taxon>Eukaryota</taxon>
        <taxon>Metazoa</taxon>
        <taxon>Spiralia</taxon>
        <taxon>Lophotrochozoa</taxon>
        <taxon>Mollusca</taxon>
        <taxon>Bivalvia</taxon>
        <taxon>Autobranchia</taxon>
        <taxon>Pteriomorphia</taxon>
        <taxon>Pectinida</taxon>
        <taxon>Pectinoidea</taxon>
        <taxon>Pectinidae</taxon>
        <taxon>Mizuhopecten</taxon>
    </lineage>
</organism>
<dbReference type="InterPro" id="IPR036719">
    <property type="entry name" value="Neuro-gated_channel_TM_sf"/>
</dbReference>
<dbReference type="GO" id="GO:0016020">
    <property type="term" value="C:membrane"/>
    <property type="evidence" value="ECO:0007669"/>
    <property type="project" value="UniProtKB-SubCell"/>
</dbReference>
<name>A0A210PFL7_MIZYE</name>
<dbReference type="SUPFAM" id="SSF63712">
    <property type="entry name" value="Nicotinic receptor ligand binding domain-like"/>
    <property type="match status" value="1"/>
</dbReference>
<dbReference type="STRING" id="6573.A0A210PFL7"/>
<comment type="caution">
    <text evidence="8">The sequence shown here is derived from an EMBL/GenBank/DDBJ whole genome shotgun (WGS) entry which is preliminary data.</text>
</comment>
<protein>
    <submittedName>
        <fullName evidence="8">Cys-loop ligand-gated ion channel</fullName>
    </submittedName>
</protein>
<gene>
    <name evidence="8" type="ORF">KP79_PYT22792</name>
</gene>
<evidence type="ECO:0000256" key="5">
    <source>
        <dbReference type="SAM" id="Phobius"/>
    </source>
</evidence>
<dbReference type="FunFam" id="2.70.170.10:FF:000053">
    <property type="entry name" value="Predicted protein"/>
    <property type="match status" value="1"/>
</dbReference>
<dbReference type="GO" id="GO:0004888">
    <property type="term" value="F:transmembrane signaling receptor activity"/>
    <property type="evidence" value="ECO:0007669"/>
    <property type="project" value="InterPro"/>
</dbReference>
<dbReference type="InterPro" id="IPR006202">
    <property type="entry name" value="Neur_chan_lig-bd"/>
</dbReference>
<feature type="transmembrane region" description="Helical" evidence="5">
    <location>
        <begin position="296"/>
        <end position="317"/>
    </location>
</feature>
<comment type="subcellular location">
    <subcellularLocation>
        <location evidence="1">Membrane</location>
        <topology evidence="1">Multi-pass membrane protein</topology>
    </subcellularLocation>
</comment>
<evidence type="ECO:0000313" key="8">
    <source>
        <dbReference type="EMBL" id="OWF35284.1"/>
    </source>
</evidence>
<dbReference type="Proteomes" id="UP000242188">
    <property type="component" value="Unassembled WGS sequence"/>
</dbReference>
<sequence length="400" mass="46448">MAESMRSNNIRQKGLVDASRCLTYDMDLSEVSEQEHPDVEGAVPGKQPKTVYVKVVFLKLGEIETVKEQFVADVFIQARWREQVLDSCKSEKVDFNKYWNPNIQIQNLTSSTKRNKWNEIRFGKSGEAFIVERRRISGTFTEKMELEDFPFDSQDLSILMTSDLPVKEVILEEDNQDLSTINVASFADEQEWFLSDHVESNKSVIRKEFTQSKNVEFPVLRVSCIATRQFMFFVWNIIIITFIISTLSFATFSVDRTLPQNRLQLAFTLTLTGVTFRFVANQSLPKISYLTKLDKYILFCMIFNFLVSVWHAGGSQIDDGTAADGQHDFWAFIFFIILYSSFQLLFFLTVLIRYLVARQKIEMKMKAYQEKAVLVLGQKWSSNRRVKSDRNSNRINPTQF</sequence>
<evidence type="ECO:0000259" key="6">
    <source>
        <dbReference type="Pfam" id="PF02931"/>
    </source>
</evidence>